<gene>
    <name evidence="5" type="ORF">SAMN05421766_102288</name>
</gene>
<dbReference type="InterPro" id="IPR019734">
    <property type="entry name" value="TPR_rpt"/>
</dbReference>
<feature type="signal peptide" evidence="3">
    <location>
        <begin position="1"/>
        <end position="26"/>
    </location>
</feature>
<evidence type="ECO:0000256" key="2">
    <source>
        <dbReference type="SAM" id="Phobius"/>
    </source>
</evidence>
<evidence type="ECO:0000256" key="3">
    <source>
        <dbReference type="SAM" id="SignalP"/>
    </source>
</evidence>
<organism evidence="5 6">
    <name type="scientific">Zobellia uliginosa</name>
    <dbReference type="NCBI Taxonomy" id="143224"/>
    <lineage>
        <taxon>Bacteria</taxon>
        <taxon>Pseudomonadati</taxon>
        <taxon>Bacteroidota</taxon>
        <taxon>Flavobacteriia</taxon>
        <taxon>Flavobacteriales</taxon>
        <taxon>Flavobacteriaceae</taxon>
        <taxon>Zobellia</taxon>
    </lineage>
</organism>
<keyword evidence="6" id="KW-1185">Reference proteome</keyword>
<dbReference type="PROSITE" id="PS50005">
    <property type="entry name" value="TPR"/>
    <property type="match status" value="1"/>
</dbReference>
<evidence type="ECO:0000256" key="1">
    <source>
        <dbReference type="PROSITE-ProRule" id="PRU00339"/>
    </source>
</evidence>
<comment type="caution">
    <text evidence="5">The sequence shown here is derived from an EMBL/GenBank/DDBJ whole genome shotgun (WGS) entry which is preliminary data.</text>
</comment>
<keyword evidence="2" id="KW-0472">Membrane</keyword>
<dbReference type="InterPro" id="IPR036388">
    <property type="entry name" value="WH-like_DNA-bd_sf"/>
</dbReference>
<dbReference type="RefSeq" id="WP_076454062.1">
    <property type="nucleotide sequence ID" value="NZ_FTOB01000002.1"/>
</dbReference>
<dbReference type="SMART" id="SM00028">
    <property type="entry name" value="TPR"/>
    <property type="match status" value="4"/>
</dbReference>
<keyword evidence="3" id="KW-0732">Signal</keyword>
<dbReference type="Proteomes" id="UP000185728">
    <property type="component" value="Unassembled WGS sequence"/>
</dbReference>
<keyword evidence="2" id="KW-1133">Transmembrane helix</keyword>
<name>A0ABY1KM96_9FLAO</name>
<evidence type="ECO:0000313" key="5">
    <source>
        <dbReference type="EMBL" id="SIS48602.1"/>
    </source>
</evidence>
<dbReference type="EMBL" id="FTOB01000002">
    <property type="protein sequence ID" value="SIS48602.1"/>
    <property type="molecule type" value="Genomic_DNA"/>
</dbReference>
<dbReference type="InterPro" id="IPR000792">
    <property type="entry name" value="Tscrpt_reg_LuxR_C"/>
</dbReference>
<dbReference type="SUPFAM" id="SSF48452">
    <property type="entry name" value="TPR-like"/>
    <property type="match status" value="1"/>
</dbReference>
<dbReference type="Gene3D" id="1.10.10.10">
    <property type="entry name" value="Winged helix-like DNA-binding domain superfamily/Winged helix DNA-binding domain"/>
    <property type="match status" value="1"/>
</dbReference>
<accession>A0ABY1KM96</accession>
<dbReference type="InterPro" id="IPR011990">
    <property type="entry name" value="TPR-like_helical_dom_sf"/>
</dbReference>
<protein>
    <recommendedName>
        <fullName evidence="4">HTH luxR-type domain-containing protein</fullName>
    </recommendedName>
</protein>
<feature type="domain" description="HTH luxR-type" evidence="4">
    <location>
        <begin position="482"/>
        <end position="542"/>
    </location>
</feature>
<evidence type="ECO:0000259" key="4">
    <source>
        <dbReference type="SMART" id="SM00421"/>
    </source>
</evidence>
<proteinExistence type="predicted"/>
<dbReference type="SMART" id="SM00421">
    <property type="entry name" value="HTH_LUXR"/>
    <property type="match status" value="1"/>
</dbReference>
<feature type="chain" id="PRO_5045188141" description="HTH luxR-type domain-containing protein" evidence="3">
    <location>
        <begin position="27"/>
        <end position="542"/>
    </location>
</feature>
<sequence>MLLSKRLSPTHGLVVLSLLINFSLRAQDSSIPESTPVPITTELDSIEQDSVIVAIQNEIDAFLKAGESTKALYTLIKLTEEYGHRADYAKSYETAWKALSIADTNDNQVVKSHIYRRLGAMYSFSKRKDESIKYLQLSLDIIKDLVKKGRMKEEYLLNHYYTFTYTYRGLEEPKMAKKYLDSCYIYYSEKQEQVYMPYIKFEEAYVLQEDGKYGEAEKILEEIEPWFQENAPSYLVLVYAYWAVIYKKTGQLKKAASYYHKALDISDQHKSHMDFTPYIHEKLAEIYKLSGNYKEGYNHLYKAKALTSVFFDGRSKNNISLMEIKNEYRLEKERQQEIIRQQRMEKLEQQDKILMLQRIILATSLIFVIVIGFVYVKHIRSKHRAEKRLIEKTKALEMQKANELLETKNKELAASTLQLVEKEEFLKKLKTELQGEDGSVKISEINRVLKSISAGNANNWEEFKLRFTDVNKDFYKKLNSTYPNLSQTDQKICALIKLNLSSKDMARLLGISTKSVHTTRHRLRKKMGLQRSDNLEELIASL</sequence>
<dbReference type="Gene3D" id="1.25.40.10">
    <property type="entry name" value="Tetratricopeptide repeat domain"/>
    <property type="match status" value="2"/>
</dbReference>
<dbReference type="InterPro" id="IPR016032">
    <property type="entry name" value="Sig_transdc_resp-reg_C-effctor"/>
</dbReference>
<reference evidence="5 6" key="1">
    <citation type="submission" date="2017-01" db="EMBL/GenBank/DDBJ databases">
        <authorList>
            <person name="Varghese N."/>
            <person name="Submissions S."/>
        </authorList>
    </citation>
    <scope>NUCLEOTIDE SEQUENCE [LARGE SCALE GENOMIC DNA]</scope>
    <source>
        <strain evidence="5 6">DSM 2061</strain>
    </source>
</reference>
<keyword evidence="1" id="KW-0802">TPR repeat</keyword>
<feature type="repeat" description="TPR" evidence="1">
    <location>
        <begin position="236"/>
        <end position="269"/>
    </location>
</feature>
<keyword evidence="2" id="KW-0812">Transmembrane</keyword>
<evidence type="ECO:0000313" key="6">
    <source>
        <dbReference type="Proteomes" id="UP000185728"/>
    </source>
</evidence>
<dbReference type="SUPFAM" id="SSF46894">
    <property type="entry name" value="C-terminal effector domain of the bipartite response regulators"/>
    <property type="match status" value="1"/>
</dbReference>
<feature type="transmembrane region" description="Helical" evidence="2">
    <location>
        <begin position="355"/>
        <end position="376"/>
    </location>
</feature>